<feature type="domain" description="F-box" evidence="1">
    <location>
        <begin position="15"/>
        <end position="61"/>
    </location>
</feature>
<dbReference type="SMART" id="SM00612">
    <property type="entry name" value="Kelch"/>
    <property type="match status" value="2"/>
</dbReference>
<evidence type="ECO:0000313" key="3">
    <source>
        <dbReference type="Proteomes" id="UP000078284"/>
    </source>
</evidence>
<sequence>MTTKEKKKSSDSPPPTSFSSLPDDIVLNCLARVSRFHYPTLSLVCKGFRSLLDSRELHATRSCIGKTESFLYVCLDLHRNCYPDCPPRWFIVSPITKQKLKPIPSITCQSSTVVSIGSKIYIIGGFVDGHSSRRLIVLDCSSHGWRRLPEMRVPRQNAAADVINDKIYVIGGSSSNNIEDWGEVYDPKTQTWEPVLPTTLDLTVQMSVVPGSLVMSGKVYDMNGLKLNFQKNICLVEIENMMCQTKVCEGVLVWCEPEEDRGWCPVDGLEGLPNRPTSPGYLTSVAHSDRGRRVTVWWESAVLHRLGPKWTKECKTEIWCAEISFERRGVGKVCGFVEWSKNVFTKDDYKTYKLPASLSDFFLNSTIVTY</sequence>
<dbReference type="InterPro" id="IPR036047">
    <property type="entry name" value="F-box-like_dom_sf"/>
</dbReference>
<dbReference type="InterPro" id="IPR050354">
    <property type="entry name" value="F-box/kelch-repeat_ARATH"/>
</dbReference>
<dbReference type="PROSITE" id="PS50181">
    <property type="entry name" value="FBOX"/>
    <property type="match status" value="1"/>
</dbReference>
<dbReference type="Gene3D" id="2.120.10.80">
    <property type="entry name" value="Kelch-type beta propeller"/>
    <property type="match status" value="1"/>
</dbReference>
<reference evidence="3" key="1">
    <citation type="journal article" date="2016" name="Proc. Natl. Acad. Sci. U.S.A.">
        <title>Chromosome-level assembly of Arabidopsis thaliana Ler reveals the extent of translocation and inversion polymorphisms.</title>
        <authorList>
            <person name="Zapata L."/>
            <person name="Ding J."/>
            <person name="Willing E.M."/>
            <person name="Hartwig B."/>
            <person name="Bezdan D."/>
            <person name="Jiao W.B."/>
            <person name="Patel V."/>
            <person name="Velikkakam James G."/>
            <person name="Koornneef M."/>
            <person name="Ossowski S."/>
            <person name="Schneeberger K."/>
        </authorList>
    </citation>
    <scope>NUCLEOTIDE SEQUENCE [LARGE SCALE GENOMIC DNA]</scope>
    <source>
        <strain evidence="3">cv. Landsberg erecta</strain>
    </source>
</reference>
<dbReference type="Proteomes" id="UP000078284">
    <property type="component" value="Chromosome 3"/>
</dbReference>
<protein>
    <recommendedName>
        <fullName evidence="1">F-box domain-containing protein</fullName>
    </recommendedName>
</protein>
<evidence type="ECO:0000313" key="2">
    <source>
        <dbReference type="EMBL" id="OAP02600.1"/>
    </source>
</evidence>
<dbReference type="EMBL" id="LUHQ01000003">
    <property type="protein sequence ID" value="OAP02600.1"/>
    <property type="molecule type" value="Genomic_DNA"/>
</dbReference>
<evidence type="ECO:0000259" key="1">
    <source>
        <dbReference type="PROSITE" id="PS50181"/>
    </source>
</evidence>
<dbReference type="Pfam" id="PF00646">
    <property type="entry name" value="F-box"/>
    <property type="match status" value="1"/>
</dbReference>
<dbReference type="SUPFAM" id="SSF81383">
    <property type="entry name" value="F-box domain"/>
    <property type="match status" value="1"/>
</dbReference>
<dbReference type="Pfam" id="PF25210">
    <property type="entry name" value="Kelch_FKB95"/>
    <property type="match status" value="1"/>
</dbReference>
<dbReference type="AlphaFoldDB" id="A0A178V8M1"/>
<dbReference type="PANTHER" id="PTHR24414">
    <property type="entry name" value="F-BOX/KELCH-REPEAT PROTEIN SKIP4"/>
    <property type="match status" value="1"/>
</dbReference>
<dbReference type="PANTHER" id="PTHR24414:SF196">
    <property type="entry name" value="BNACNNG12250D PROTEIN"/>
    <property type="match status" value="1"/>
</dbReference>
<name>A0A178V8M1_ARATH</name>
<organism evidence="2 3">
    <name type="scientific">Arabidopsis thaliana</name>
    <name type="common">Mouse-ear cress</name>
    <dbReference type="NCBI Taxonomy" id="3702"/>
    <lineage>
        <taxon>Eukaryota</taxon>
        <taxon>Viridiplantae</taxon>
        <taxon>Streptophyta</taxon>
        <taxon>Embryophyta</taxon>
        <taxon>Tracheophyta</taxon>
        <taxon>Spermatophyta</taxon>
        <taxon>Magnoliopsida</taxon>
        <taxon>eudicotyledons</taxon>
        <taxon>Gunneridae</taxon>
        <taxon>Pentapetalae</taxon>
        <taxon>rosids</taxon>
        <taxon>malvids</taxon>
        <taxon>Brassicales</taxon>
        <taxon>Brassicaceae</taxon>
        <taxon>Camelineae</taxon>
        <taxon>Arabidopsis</taxon>
    </lineage>
</organism>
<comment type="caution">
    <text evidence="2">The sequence shown here is derived from an EMBL/GenBank/DDBJ whole genome shotgun (WGS) entry which is preliminary data.</text>
</comment>
<gene>
    <name evidence="2" type="ordered locus">AXX17_At3g39910</name>
</gene>
<dbReference type="InterPro" id="IPR057499">
    <property type="entry name" value="Kelch_FKB95"/>
</dbReference>
<dbReference type="SMART" id="SM00256">
    <property type="entry name" value="FBOX"/>
    <property type="match status" value="1"/>
</dbReference>
<accession>A0A178V8M1</accession>
<dbReference type="InterPro" id="IPR001810">
    <property type="entry name" value="F-box_dom"/>
</dbReference>
<dbReference type="CDD" id="cd22152">
    <property type="entry name" value="F-box_AtAFR-like"/>
    <property type="match status" value="1"/>
</dbReference>
<dbReference type="InterPro" id="IPR006652">
    <property type="entry name" value="Kelch_1"/>
</dbReference>
<proteinExistence type="predicted"/>
<dbReference type="SUPFAM" id="SSF117281">
    <property type="entry name" value="Kelch motif"/>
    <property type="match status" value="1"/>
</dbReference>
<dbReference type="InterPro" id="IPR015915">
    <property type="entry name" value="Kelch-typ_b-propeller"/>
</dbReference>